<proteinExistence type="predicted"/>
<sequence length="245" mass="25573">MASKPTIVIVPGAWQTSNVYQHFADLLKQAGYAPEIVKLPSTGGTDLPLTGLTEDIAAIQAVIKPLVEAGKEVVVVAHSAGGVSGGGAVNGLDVKTRKAAGQSGGVIKVIYLAAFLIPKGTSLLGLLGGKPLPWMVMQEDRVTVNQELFPEVGFSDLPAADAKKWTEATTHTAAALFASTSEYEPWAAGVPTAYIHTIDDGALPYGLQQQLAAQLGDAPQVTLKANHSPFLSIPEETVKAVEKLI</sequence>
<feature type="domain" description="AB hydrolase-1" evidence="1">
    <location>
        <begin position="7"/>
        <end position="239"/>
    </location>
</feature>
<keyword evidence="3" id="KW-1185">Reference proteome</keyword>
<dbReference type="InterPro" id="IPR029058">
    <property type="entry name" value="AB_hydrolase_fold"/>
</dbReference>
<dbReference type="PANTHER" id="PTHR37017:SF13">
    <property type="entry name" value="AB HYDROLASE-1 DOMAIN-CONTAINING PROTEIN"/>
    <property type="match status" value="1"/>
</dbReference>
<name>A0AAN9U4C9_9PEZI</name>
<dbReference type="PANTHER" id="PTHR37017">
    <property type="entry name" value="AB HYDROLASE-1 DOMAIN-CONTAINING PROTEIN-RELATED"/>
    <property type="match status" value="1"/>
</dbReference>
<protein>
    <recommendedName>
        <fullName evidence="1">AB hydrolase-1 domain-containing protein</fullName>
    </recommendedName>
</protein>
<dbReference type="Proteomes" id="UP001320245">
    <property type="component" value="Unassembled WGS sequence"/>
</dbReference>
<dbReference type="InterPro" id="IPR000073">
    <property type="entry name" value="AB_hydrolase_1"/>
</dbReference>
<evidence type="ECO:0000313" key="2">
    <source>
        <dbReference type="EMBL" id="KAK7739130.1"/>
    </source>
</evidence>
<dbReference type="SUPFAM" id="SSF53474">
    <property type="entry name" value="alpha/beta-Hydrolases"/>
    <property type="match status" value="1"/>
</dbReference>
<accession>A0AAN9U4C9</accession>
<gene>
    <name evidence="2" type="ORF">SLS53_005766</name>
</gene>
<reference evidence="2 3" key="1">
    <citation type="journal article" date="2023" name="PLoS ONE">
        <title>Cytospora paraplurivora sp. nov. isolated from orchards with fruit tree decline syndrome in Ontario, Canada.</title>
        <authorList>
            <person name="Ilyukhin E."/>
            <person name="Nguyen H.D.T."/>
            <person name="Castle A.J."/>
            <person name="Ellouze W."/>
        </authorList>
    </citation>
    <scope>NUCLEOTIDE SEQUENCE [LARGE SCALE GENOMIC DNA]</scope>
    <source>
        <strain evidence="2 3">FDS-564</strain>
    </source>
</reference>
<dbReference type="Gene3D" id="3.40.50.1820">
    <property type="entry name" value="alpha/beta hydrolase"/>
    <property type="match status" value="1"/>
</dbReference>
<comment type="caution">
    <text evidence="2">The sequence shown here is derived from an EMBL/GenBank/DDBJ whole genome shotgun (WGS) entry which is preliminary data.</text>
</comment>
<dbReference type="AlphaFoldDB" id="A0AAN9U4C9"/>
<dbReference type="EMBL" id="JAJSPL020000023">
    <property type="protein sequence ID" value="KAK7739130.1"/>
    <property type="molecule type" value="Genomic_DNA"/>
</dbReference>
<evidence type="ECO:0000313" key="3">
    <source>
        <dbReference type="Proteomes" id="UP001320245"/>
    </source>
</evidence>
<dbReference type="Pfam" id="PF12697">
    <property type="entry name" value="Abhydrolase_6"/>
    <property type="match status" value="1"/>
</dbReference>
<dbReference type="InterPro" id="IPR052897">
    <property type="entry name" value="Sec-Metab_Biosynth_Hydrolase"/>
</dbReference>
<evidence type="ECO:0000259" key="1">
    <source>
        <dbReference type="Pfam" id="PF12697"/>
    </source>
</evidence>
<organism evidence="2 3">
    <name type="scientific">Cytospora paraplurivora</name>
    <dbReference type="NCBI Taxonomy" id="2898453"/>
    <lineage>
        <taxon>Eukaryota</taxon>
        <taxon>Fungi</taxon>
        <taxon>Dikarya</taxon>
        <taxon>Ascomycota</taxon>
        <taxon>Pezizomycotina</taxon>
        <taxon>Sordariomycetes</taxon>
        <taxon>Sordariomycetidae</taxon>
        <taxon>Diaporthales</taxon>
        <taxon>Cytosporaceae</taxon>
        <taxon>Cytospora</taxon>
    </lineage>
</organism>